<organism evidence="1 2">
    <name type="scientific">Litorivivens lipolytica</name>
    <dbReference type="NCBI Taxonomy" id="1524264"/>
    <lineage>
        <taxon>Bacteria</taxon>
        <taxon>Pseudomonadati</taxon>
        <taxon>Pseudomonadota</taxon>
        <taxon>Gammaproteobacteria</taxon>
        <taxon>Litorivivens</taxon>
    </lineage>
</organism>
<keyword evidence="2" id="KW-1185">Reference proteome</keyword>
<accession>A0A7W4W4F6</accession>
<dbReference type="Proteomes" id="UP000537130">
    <property type="component" value="Unassembled WGS sequence"/>
</dbReference>
<reference evidence="1 2" key="1">
    <citation type="submission" date="2020-08" db="EMBL/GenBank/DDBJ databases">
        <title>Genomic Encyclopedia of Type Strains, Phase III (KMG-III): the genomes of soil and plant-associated and newly described type strains.</title>
        <authorList>
            <person name="Whitman W."/>
        </authorList>
    </citation>
    <scope>NUCLEOTIDE SEQUENCE [LARGE SCALE GENOMIC DNA]</scope>
    <source>
        <strain evidence="1 2">CECT 8654</strain>
    </source>
</reference>
<protein>
    <submittedName>
        <fullName evidence="1">Lipoate synthase</fullName>
    </submittedName>
</protein>
<dbReference type="RefSeq" id="WP_183409908.1">
    <property type="nucleotide sequence ID" value="NZ_JACHWY010000001.1"/>
</dbReference>
<comment type="caution">
    <text evidence="1">The sequence shown here is derived from an EMBL/GenBank/DDBJ whole genome shotgun (WGS) entry which is preliminary data.</text>
</comment>
<name>A0A7W4W4F6_9GAMM</name>
<dbReference type="AlphaFoldDB" id="A0A7W4W4F6"/>
<gene>
    <name evidence="1" type="ORF">FHR99_001511</name>
</gene>
<evidence type="ECO:0000313" key="2">
    <source>
        <dbReference type="Proteomes" id="UP000537130"/>
    </source>
</evidence>
<evidence type="ECO:0000313" key="1">
    <source>
        <dbReference type="EMBL" id="MBB3047275.1"/>
    </source>
</evidence>
<proteinExistence type="predicted"/>
<sequence>MPAVPDGSTADKQTMLDAYRNMRDYQAEAQSFLDCIDALKASEPDVDVEILLERLNAYNRTVENMDSISRQVHAELDTFNAR</sequence>
<dbReference type="EMBL" id="JACHWY010000001">
    <property type="protein sequence ID" value="MBB3047275.1"/>
    <property type="molecule type" value="Genomic_DNA"/>
</dbReference>